<dbReference type="SUPFAM" id="SSF51735">
    <property type="entry name" value="NAD(P)-binding Rossmann-fold domains"/>
    <property type="match status" value="1"/>
</dbReference>
<dbReference type="InterPro" id="IPR036291">
    <property type="entry name" value="NAD(P)-bd_dom_sf"/>
</dbReference>
<dbReference type="Proteomes" id="UP000824056">
    <property type="component" value="Unassembled WGS sequence"/>
</dbReference>
<feature type="domain" description="S-adenosyl-L-homocysteine hydrolase NAD binding" evidence="1">
    <location>
        <begin position="139"/>
        <end position="258"/>
    </location>
</feature>
<dbReference type="AlphaFoldDB" id="A0A9D2FRD7"/>
<dbReference type="Gene3D" id="3.40.50.720">
    <property type="entry name" value="NAD(P)-binding Rossmann-like Domain"/>
    <property type="match status" value="1"/>
</dbReference>
<evidence type="ECO:0000313" key="3">
    <source>
        <dbReference type="EMBL" id="HIZ65312.1"/>
    </source>
</evidence>
<reference evidence="3" key="1">
    <citation type="journal article" date="2021" name="PeerJ">
        <title>Extensive microbial diversity within the chicken gut microbiome revealed by metagenomics and culture.</title>
        <authorList>
            <person name="Gilroy R."/>
            <person name="Ravi A."/>
            <person name="Getino M."/>
            <person name="Pursley I."/>
            <person name="Horton D.L."/>
            <person name="Alikhan N.F."/>
            <person name="Baker D."/>
            <person name="Gharbi K."/>
            <person name="Hall N."/>
            <person name="Watson M."/>
            <person name="Adriaenssens E.M."/>
            <person name="Foster-Nyarko E."/>
            <person name="Jarju S."/>
            <person name="Secka A."/>
            <person name="Antonio M."/>
            <person name="Oren A."/>
            <person name="Chaudhuri R.R."/>
            <person name="La Ragione R."/>
            <person name="Hildebrand F."/>
            <person name="Pallen M.J."/>
        </authorList>
    </citation>
    <scope>NUCLEOTIDE SEQUENCE</scope>
    <source>
        <strain evidence="3">1068</strain>
    </source>
</reference>
<name>A0A9D2FRD7_9FIRM</name>
<dbReference type="Pfam" id="PF00670">
    <property type="entry name" value="AdoHcyase_NAD"/>
    <property type="match status" value="1"/>
</dbReference>
<gene>
    <name evidence="3" type="ORF">H9809_05330</name>
</gene>
<proteinExistence type="predicted"/>
<comment type="caution">
    <text evidence="3">The sequence shown here is derived from an EMBL/GenBank/DDBJ whole genome shotgun (WGS) entry which is preliminary data.</text>
</comment>
<dbReference type="InterPro" id="IPR015878">
    <property type="entry name" value="Ado_hCys_hydrolase_NAD-bd"/>
</dbReference>
<organism evidence="3 4">
    <name type="scientific">Candidatus Blautia pullicola</name>
    <dbReference type="NCBI Taxonomy" id="2838498"/>
    <lineage>
        <taxon>Bacteria</taxon>
        <taxon>Bacillati</taxon>
        <taxon>Bacillota</taxon>
        <taxon>Clostridia</taxon>
        <taxon>Lachnospirales</taxon>
        <taxon>Lachnospiraceae</taxon>
        <taxon>Blautia</taxon>
    </lineage>
</organism>
<dbReference type="Pfam" id="PF16924">
    <property type="entry name" value="DpaA_N"/>
    <property type="match status" value="1"/>
</dbReference>
<accession>A0A9D2FRD7</accession>
<sequence length="299" mass="32440">MKEILGKCAVLGGDRRQVYLARSLAEKGFRVRCFGLPEGTAWEGCETAGSLEEALFQADIVAGPVPFYKGTGIFGFEREKSLTEDGILKYMKKNSLFFGGGLSQAFQRKAEQAGIYCIDFMKEEQVIIGNTRAAAEGILAEAVKRSPSNLGGSSCIVIGYGACGRTLTDYLKAIGCCVTVIEKDRERALWAGMKADKTAGPAGLEKAIEDASYIFNTAPALVLKEALLKRVRKDTLILDLASFPGGVDYQAAEREGIQAVLLPGLPGIYAPRSSGEILAEAVLERWNQKIRRQEGLLWK</sequence>
<feature type="domain" description="Dipicolinate synthase subunit A N-terminal" evidence="2">
    <location>
        <begin position="8"/>
        <end position="121"/>
    </location>
</feature>
<evidence type="ECO:0000259" key="2">
    <source>
        <dbReference type="Pfam" id="PF16924"/>
    </source>
</evidence>
<evidence type="ECO:0000259" key="1">
    <source>
        <dbReference type="Pfam" id="PF00670"/>
    </source>
</evidence>
<protein>
    <submittedName>
        <fullName evidence="3">Dipicolinate synthase</fullName>
    </submittedName>
</protein>
<reference evidence="3" key="2">
    <citation type="submission" date="2021-04" db="EMBL/GenBank/DDBJ databases">
        <authorList>
            <person name="Gilroy R."/>
        </authorList>
    </citation>
    <scope>NUCLEOTIDE SEQUENCE</scope>
    <source>
        <strain evidence="3">1068</strain>
    </source>
</reference>
<dbReference type="EMBL" id="DXBG01000127">
    <property type="protein sequence ID" value="HIZ65312.1"/>
    <property type="molecule type" value="Genomic_DNA"/>
</dbReference>
<evidence type="ECO:0000313" key="4">
    <source>
        <dbReference type="Proteomes" id="UP000824056"/>
    </source>
</evidence>
<dbReference type="InterPro" id="IPR031629">
    <property type="entry name" value="DpaA_N"/>
</dbReference>